<accession>A0A1I3Y7X1</accession>
<dbReference type="SUPFAM" id="SSF53850">
    <property type="entry name" value="Periplasmic binding protein-like II"/>
    <property type="match status" value="1"/>
</dbReference>
<feature type="domain" description="Solute-binding protein family 5" evidence="6">
    <location>
        <begin position="78"/>
        <end position="449"/>
    </location>
</feature>
<protein>
    <submittedName>
        <fullName evidence="7">Peptide/nickel transport system substrate-binding protein</fullName>
    </submittedName>
</protein>
<dbReference type="InterPro" id="IPR039424">
    <property type="entry name" value="SBP_5"/>
</dbReference>
<dbReference type="EMBL" id="FOSQ01000001">
    <property type="protein sequence ID" value="SFK27925.1"/>
    <property type="molecule type" value="Genomic_DNA"/>
</dbReference>
<dbReference type="GO" id="GO:0030288">
    <property type="term" value="C:outer membrane-bounded periplasmic space"/>
    <property type="evidence" value="ECO:0007669"/>
    <property type="project" value="UniProtKB-ARBA"/>
</dbReference>
<dbReference type="AlphaFoldDB" id="A0A1I3Y7X1"/>
<dbReference type="RefSeq" id="WP_092956411.1">
    <property type="nucleotide sequence ID" value="NZ_FOSQ01000001.1"/>
</dbReference>
<evidence type="ECO:0000256" key="5">
    <source>
        <dbReference type="SAM" id="SignalP"/>
    </source>
</evidence>
<name>A0A1I3Y7X1_9PROT</name>
<evidence type="ECO:0000256" key="2">
    <source>
        <dbReference type="ARBA" id="ARBA00005695"/>
    </source>
</evidence>
<sequence>MQASPLRTLLRGAVSALALGAVFAATAPAAPAAATTFTWATANDILGLDPHANNHGVTNTMKENVYEPLVKRQPDGSVRPALAERWEQVNATTWRFHLRRNVRFHGGEPFTAADVVMSAERVRQNDMAYTLQSVTAVRAVDDFTVEIETRGPNPILLQDLTLFFIMNANWVRANNAMAVARAGQPGATSTFVQLNTNGTGPFRVVERLADERTVLVPNAEYWDAAAMQHGITRAVFRPVSSAPTRVAALLSRELDVMYHVPLQDVQRVSQAQGIRLIQGPTARSIYFAMDTARPENLDAPGTPNPMRDPRVRRAMYQAIDMNTITRVILRNSTVAAGIPIAQAIGGFDAASNERLPFDPDASRRLLAEAGFPQGFRTTLNCPNNRYVNDEAICQAAVSMLQRVGIQARLNAVPFGRFLQGGANGEYQFYLLGWTPGNFDMTNPGRELLGEGSFNWGRFQDDQMAELLRQIAVETDQPKRQQLAGQYWARFRELLPMIPLHQEPQIFGVRETVAELPLRVQEDLELRHVRMRR</sequence>
<dbReference type="GO" id="GO:1904680">
    <property type="term" value="F:peptide transmembrane transporter activity"/>
    <property type="evidence" value="ECO:0007669"/>
    <property type="project" value="TreeGrafter"/>
</dbReference>
<dbReference type="InterPro" id="IPR000914">
    <property type="entry name" value="SBP_5_dom"/>
</dbReference>
<dbReference type="GO" id="GO:0015833">
    <property type="term" value="P:peptide transport"/>
    <property type="evidence" value="ECO:0007669"/>
    <property type="project" value="TreeGrafter"/>
</dbReference>
<evidence type="ECO:0000259" key="6">
    <source>
        <dbReference type="Pfam" id="PF00496"/>
    </source>
</evidence>
<keyword evidence="8" id="KW-1185">Reference proteome</keyword>
<feature type="chain" id="PRO_5011543962" evidence="5">
    <location>
        <begin position="25"/>
        <end position="532"/>
    </location>
</feature>
<dbReference type="Pfam" id="PF00496">
    <property type="entry name" value="SBP_bac_5"/>
    <property type="match status" value="1"/>
</dbReference>
<dbReference type="InterPro" id="IPR006311">
    <property type="entry name" value="TAT_signal"/>
</dbReference>
<keyword evidence="3" id="KW-0813">Transport</keyword>
<dbReference type="CDD" id="cd08498">
    <property type="entry name" value="PBP2_NikA_DppA_OppA_like_2"/>
    <property type="match status" value="1"/>
</dbReference>
<proteinExistence type="inferred from homology"/>
<feature type="signal peptide" evidence="5">
    <location>
        <begin position="1"/>
        <end position="24"/>
    </location>
</feature>
<comment type="similarity">
    <text evidence="2">Belongs to the bacterial solute-binding protein 5 family.</text>
</comment>
<evidence type="ECO:0000313" key="8">
    <source>
        <dbReference type="Proteomes" id="UP000199473"/>
    </source>
</evidence>
<dbReference type="Gene3D" id="3.10.105.10">
    <property type="entry name" value="Dipeptide-binding Protein, Domain 3"/>
    <property type="match status" value="1"/>
</dbReference>
<evidence type="ECO:0000256" key="4">
    <source>
        <dbReference type="ARBA" id="ARBA00022729"/>
    </source>
</evidence>
<gene>
    <name evidence="7" type="ORF">SAMN02745775_1011051</name>
</gene>
<evidence type="ECO:0000256" key="3">
    <source>
        <dbReference type="ARBA" id="ARBA00022448"/>
    </source>
</evidence>
<comment type="subcellular location">
    <subcellularLocation>
        <location evidence="1">Periplasm</location>
    </subcellularLocation>
</comment>
<evidence type="ECO:0000256" key="1">
    <source>
        <dbReference type="ARBA" id="ARBA00004418"/>
    </source>
</evidence>
<dbReference type="Proteomes" id="UP000199473">
    <property type="component" value="Unassembled WGS sequence"/>
</dbReference>
<dbReference type="Gene3D" id="3.40.190.10">
    <property type="entry name" value="Periplasmic binding protein-like II"/>
    <property type="match status" value="1"/>
</dbReference>
<dbReference type="PIRSF" id="PIRSF002741">
    <property type="entry name" value="MppA"/>
    <property type="match status" value="1"/>
</dbReference>
<dbReference type="OrthoDB" id="9803988at2"/>
<dbReference type="STRING" id="1123062.SAMN02745775_1011051"/>
<dbReference type="Gene3D" id="3.90.76.10">
    <property type="entry name" value="Dipeptide-binding Protein, Domain 1"/>
    <property type="match status" value="1"/>
</dbReference>
<dbReference type="GO" id="GO:0043190">
    <property type="term" value="C:ATP-binding cassette (ABC) transporter complex"/>
    <property type="evidence" value="ECO:0007669"/>
    <property type="project" value="InterPro"/>
</dbReference>
<evidence type="ECO:0000313" key="7">
    <source>
        <dbReference type="EMBL" id="SFK27925.1"/>
    </source>
</evidence>
<organism evidence="7 8">
    <name type="scientific">Falsiroseomonas stagni DSM 19981</name>
    <dbReference type="NCBI Taxonomy" id="1123062"/>
    <lineage>
        <taxon>Bacteria</taxon>
        <taxon>Pseudomonadati</taxon>
        <taxon>Pseudomonadota</taxon>
        <taxon>Alphaproteobacteria</taxon>
        <taxon>Acetobacterales</taxon>
        <taxon>Roseomonadaceae</taxon>
        <taxon>Falsiroseomonas</taxon>
    </lineage>
</organism>
<dbReference type="InterPro" id="IPR030678">
    <property type="entry name" value="Peptide/Ni-bd"/>
</dbReference>
<dbReference type="PANTHER" id="PTHR30290">
    <property type="entry name" value="PERIPLASMIC BINDING COMPONENT OF ABC TRANSPORTER"/>
    <property type="match status" value="1"/>
</dbReference>
<dbReference type="PANTHER" id="PTHR30290:SF9">
    <property type="entry name" value="OLIGOPEPTIDE-BINDING PROTEIN APPA"/>
    <property type="match status" value="1"/>
</dbReference>
<keyword evidence="4 5" id="KW-0732">Signal</keyword>
<reference evidence="7 8" key="1">
    <citation type="submission" date="2016-10" db="EMBL/GenBank/DDBJ databases">
        <authorList>
            <person name="de Groot N.N."/>
        </authorList>
    </citation>
    <scope>NUCLEOTIDE SEQUENCE [LARGE SCALE GENOMIC DNA]</scope>
    <source>
        <strain evidence="7 8">DSM 19981</strain>
    </source>
</reference>
<dbReference type="PROSITE" id="PS51318">
    <property type="entry name" value="TAT"/>
    <property type="match status" value="1"/>
</dbReference>